<evidence type="ECO:0000313" key="1">
    <source>
        <dbReference type="EMBL" id="MBC6470778.1"/>
    </source>
</evidence>
<gene>
    <name evidence="1" type="ORF">HKK74_35600</name>
</gene>
<keyword evidence="2" id="KW-1185">Reference proteome</keyword>
<name>A0ABR7M1K3_9ACTN</name>
<organism evidence="1 2">
    <name type="scientific">Actinomadura alba</name>
    <dbReference type="NCBI Taxonomy" id="406431"/>
    <lineage>
        <taxon>Bacteria</taxon>
        <taxon>Bacillati</taxon>
        <taxon>Actinomycetota</taxon>
        <taxon>Actinomycetes</taxon>
        <taxon>Streptosporangiales</taxon>
        <taxon>Thermomonosporaceae</taxon>
        <taxon>Actinomadura</taxon>
    </lineage>
</organism>
<proteinExistence type="predicted"/>
<dbReference type="Proteomes" id="UP000805614">
    <property type="component" value="Unassembled WGS sequence"/>
</dbReference>
<evidence type="ECO:0000313" key="2">
    <source>
        <dbReference type="Proteomes" id="UP000805614"/>
    </source>
</evidence>
<dbReference type="RefSeq" id="WP_187247818.1">
    <property type="nucleotide sequence ID" value="NZ_BAAAOK010000011.1"/>
</dbReference>
<protein>
    <submittedName>
        <fullName evidence="1">Uncharacterized protein</fullName>
    </submittedName>
</protein>
<comment type="caution">
    <text evidence="1">The sequence shown here is derived from an EMBL/GenBank/DDBJ whole genome shotgun (WGS) entry which is preliminary data.</text>
</comment>
<sequence length="140" mass="15250">MTSAFATPLPPDDSHQNLSLPESGWELHIGRGPLLRPALEVHTFHGLVDVAVAGGFDEPLVRGALRGRHMTRRWALAWGHLPSGAADVIVDFRARRGSMRVTATRVAGAFWVAEAPGSFHSAIVAAGRSTMRVRLHRHRP</sequence>
<reference evidence="1 2" key="1">
    <citation type="submission" date="2020-06" db="EMBL/GenBank/DDBJ databases">
        <title>Actinomadura xiongansis sp. nov., isolated from soil of Baiyangdian.</title>
        <authorList>
            <person name="Zhang X."/>
        </authorList>
    </citation>
    <scope>NUCLEOTIDE SEQUENCE [LARGE SCALE GENOMIC DNA]</scope>
    <source>
        <strain evidence="1 2">HBUM206468</strain>
    </source>
</reference>
<accession>A0ABR7M1K3</accession>
<dbReference type="EMBL" id="JABVEC010000048">
    <property type="protein sequence ID" value="MBC6470778.1"/>
    <property type="molecule type" value="Genomic_DNA"/>
</dbReference>